<dbReference type="InterPro" id="IPR007527">
    <property type="entry name" value="Znf_SWIM"/>
</dbReference>
<dbReference type="EMBL" id="BKCJ011115602">
    <property type="protein sequence ID" value="GFC88447.1"/>
    <property type="molecule type" value="Genomic_DNA"/>
</dbReference>
<feature type="region of interest" description="Disordered" evidence="5">
    <location>
        <begin position="53"/>
        <end position="152"/>
    </location>
</feature>
<keyword evidence="1" id="KW-0479">Metal-binding</keyword>
<dbReference type="AlphaFoldDB" id="A0A699RUX4"/>
<sequence>FWHVISAGGNLFEVRSGSEGFTLDEGDKTCSCKMWQLSGMPCVHVTKSMYSSVLPPKPKKMHGMTRKKRIRPKSGSNGGESGASGSKKGGACGSGCKRKVVSSAGTQKRQGKKRVGTSGFSIWFGLQDEPVQTQDDPVHIQDDPVQTQVDPV</sequence>
<feature type="domain" description="SWIM-type" evidence="6">
    <location>
        <begin position="12"/>
        <end position="53"/>
    </location>
</feature>
<organism evidence="7">
    <name type="scientific">Tanacetum cinerariifolium</name>
    <name type="common">Dalmatian daisy</name>
    <name type="synonym">Chrysanthemum cinerariifolium</name>
    <dbReference type="NCBI Taxonomy" id="118510"/>
    <lineage>
        <taxon>Eukaryota</taxon>
        <taxon>Viridiplantae</taxon>
        <taxon>Streptophyta</taxon>
        <taxon>Embryophyta</taxon>
        <taxon>Tracheophyta</taxon>
        <taxon>Spermatophyta</taxon>
        <taxon>Magnoliopsida</taxon>
        <taxon>eudicotyledons</taxon>
        <taxon>Gunneridae</taxon>
        <taxon>Pentapetalae</taxon>
        <taxon>asterids</taxon>
        <taxon>campanulids</taxon>
        <taxon>Asterales</taxon>
        <taxon>Asteraceae</taxon>
        <taxon>Asteroideae</taxon>
        <taxon>Anthemideae</taxon>
        <taxon>Anthemidinae</taxon>
        <taxon>Tanacetum</taxon>
    </lineage>
</organism>
<evidence type="ECO:0000313" key="7">
    <source>
        <dbReference type="EMBL" id="GFC88447.1"/>
    </source>
</evidence>
<keyword evidence="3" id="KW-0862">Zinc</keyword>
<evidence type="ECO:0000256" key="3">
    <source>
        <dbReference type="ARBA" id="ARBA00022833"/>
    </source>
</evidence>
<name>A0A699RUX4_TANCI</name>
<reference evidence="7" key="1">
    <citation type="journal article" date="2019" name="Sci. Rep.">
        <title>Draft genome of Tanacetum cinerariifolium, the natural source of mosquito coil.</title>
        <authorList>
            <person name="Yamashiro T."/>
            <person name="Shiraishi A."/>
            <person name="Satake H."/>
            <person name="Nakayama K."/>
        </authorList>
    </citation>
    <scope>NUCLEOTIDE SEQUENCE</scope>
</reference>
<feature type="compositionally biased region" description="Basic residues" evidence="5">
    <location>
        <begin position="57"/>
        <end position="72"/>
    </location>
</feature>
<keyword evidence="2 4" id="KW-0863">Zinc-finger</keyword>
<evidence type="ECO:0000256" key="4">
    <source>
        <dbReference type="PROSITE-ProRule" id="PRU00325"/>
    </source>
</evidence>
<protein>
    <recommendedName>
        <fullName evidence="6">SWIM-type domain-containing protein</fullName>
    </recommendedName>
</protein>
<feature type="non-terminal residue" evidence="7">
    <location>
        <position position="1"/>
    </location>
</feature>
<proteinExistence type="predicted"/>
<feature type="compositionally biased region" description="Gly residues" evidence="5">
    <location>
        <begin position="76"/>
        <end position="93"/>
    </location>
</feature>
<dbReference type="InterPro" id="IPR006564">
    <property type="entry name" value="Znf_PMZ"/>
</dbReference>
<accession>A0A699RUX4</accession>
<gene>
    <name evidence="7" type="ORF">Tci_860417</name>
</gene>
<dbReference type="Pfam" id="PF04434">
    <property type="entry name" value="SWIM"/>
    <property type="match status" value="1"/>
</dbReference>
<evidence type="ECO:0000256" key="5">
    <source>
        <dbReference type="SAM" id="MobiDB-lite"/>
    </source>
</evidence>
<dbReference type="PROSITE" id="PS50966">
    <property type="entry name" value="ZF_SWIM"/>
    <property type="match status" value="1"/>
</dbReference>
<feature type="non-terminal residue" evidence="7">
    <location>
        <position position="152"/>
    </location>
</feature>
<evidence type="ECO:0000256" key="2">
    <source>
        <dbReference type="ARBA" id="ARBA00022771"/>
    </source>
</evidence>
<comment type="caution">
    <text evidence="7">The sequence shown here is derived from an EMBL/GenBank/DDBJ whole genome shotgun (WGS) entry which is preliminary data.</text>
</comment>
<evidence type="ECO:0000259" key="6">
    <source>
        <dbReference type="PROSITE" id="PS50966"/>
    </source>
</evidence>
<dbReference type="SMART" id="SM00575">
    <property type="entry name" value="ZnF_PMZ"/>
    <property type="match status" value="1"/>
</dbReference>
<evidence type="ECO:0000256" key="1">
    <source>
        <dbReference type="ARBA" id="ARBA00022723"/>
    </source>
</evidence>
<dbReference type="GO" id="GO:0008270">
    <property type="term" value="F:zinc ion binding"/>
    <property type="evidence" value="ECO:0007669"/>
    <property type="project" value="UniProtKB-KW"/>
</dbReference>